<sequence length="115" mass="12388">MENSPPAASSLEKQIDNFLEHFKRSASKAMEAEWCSIGGNSSNTSNSGSGVTGSTATTTVINTSTTTTTSEMVAGSQPALQTPKQMSFEKHQHLLQRTRSRSSCLDLNNMMTENI</sequence>
<reference evidence="1 2" key="1">
    <citation type="journal article" date="2015" name="Nat. Commun.">
        <title>Lucilia cuprina genome unlocks parasitic fly biology to underpin future interventions.</title>
        <authorList>
            <person name="Anstead C.A."/>
            <person name="Korhonen P.K."/>
            <person name="Young N.D."/>
            <person name="Hall R.S."/>
            <person name="Jex A.R."/>
            <person name="Murali S.C."/>
            <person name="Hughes D.S."/>
            <person name="Lee S.F."/>
            <person name="Perry T."/>
            <person name="Stroehlein A.J."/>
            <person name="Ansell B.R."/>
            <person name="Breugelmans B."/>
            <person name="Hofmann A."/>
            <person name="Qu J."/>
            <person name="Dugan S."/>
            <person name="Lee S.L."/>
            <person name="Chao H."/>
            <person name="Dinh H."/>
            <person name="Han Y."/>
            <person name="Doddapaneni H.V."/>
            <person name="Worley K.C."/>
            <person name="Muzny D.M."/>
            <person name="Ioannidis P."/>
            <person name="Waterhouse R.M."/>
            <person name="Zdobnov E.M."/>
            <person name="James P.J."/>
            <person name="Bagnall N.H."/>
            <person name="Kotze A.C."/>
            <person name="Gibbs R.A."/>
            <person name="Richards S."/>
            <person name="Batterham P."/>
            <person name="Gasser R.B."/>
        </authorList>
    </citation>
    <scope>NUCLEOTIDE SEQUENCE [LARGE SCALE GENOMIC DNA]</scope>
    <source>
        <strain evidence="1 2">LS</strain>
        <tissue evidence="1">Full body</tissue>
    </source>
</reference>
<dbReference type="AlphaFoldDB" id="A0A0L0C388"/>
<proteinExistence type="predicted"/>
<gene>
    <name evidence="1" type="ORF">FF38_11373</name>
</gene>
<organism evidence="1 2">
    <name type="scientific">Lucilia cuprina</name>
    <name type="common">Green bottle fly</name>
    <name type="synonym">Australian sheep blowfly</name>
    <dbReference type="NCBI Taxonomy" id="7375"/>
    <lineage>
        <taxon>Eukaryota</taxon>
        <taxon>Metazoa</taxon>
        <taxon>Ecdysozoa</taxon>
        <taxon>Arthropoda</taxon>
        <taxon>Hexapoda</taxon>
        <taxon>Insecta</taxon>
        <taxon>Pterygota</taxon>
        <taxon>Neoptera</taxon>
        <taxon>Endopterygota</taxon>
        <taxon>Diptera</taxon>
        <taxon>Brachycera</taxon>
        <taxon>Muscomorpha</taxon>
        <taxon>Oestroidea</taxon>
        <taxon>Calliphoridae</taxon>
        <taxon>Luciliinae</taxon>
        <taxon>Lucilia</taxon>
    </lineage>
</organism>
<comment type="caution">
    <text evidence="1">The sequence shown here is derived from an EMBL/GenBank/DDBJ whole genome shotgun (WGS) entry which is preliminary data.</text>
</comment>
<protein>
    <submittedName>
        <fullName evidence="1">Uncharacterized protein</fullName>
    </submittedName>
</protein>
<evidence type="ECO:0000313" key="2">
    <source>
        <dbReference type="Proteomes" id="UP000037069"/>
    </source>
</evidence>
<keyword evidence="2" id="KW-1185">Reference proteome</keyword>
<accession>A0A0L0C388</accession>
<dbReference type="EMBL" id="JRES01000960">
    <property type="protein sequence ID" value="KNC26731.1"/>
    <property type="molecule type" value="Genomic_DNA"/>
</dbReference>
<dbReference type="OrthoDB" id="10004999at2759"/>
<name>A0A0L0C388_LUCCU</name>
<dbReference type="Proteomes" id="UP000037069">
    <property type="component" value="Unassembled WGS sequence"/>
</dbReference>
<evidence type="ECO:0000313" key="1">
    <source>
        <dbReference type="EMBL" id="KNC26731.1"/>
    </source>
</evidence>